<evidence type="ECO:0000313" key="2">
    <source>
        <dbReference type="EMBL" id="GAA1002157.1"/>
    </source>
</evidence>
<dbReference type="PROSITE" id="PS51819">
    <property type="entry name" value="VOC"/>
    <property type="match status" value="1"/>
</dbReference>
<evidence type="ECO:0000313" key="3">
    <source>
        <dbReference type="Proteomes" id="UP001500033"/>
    </source>
</evidence>
<protein>
    <submittedName>
        <fullName evidence="2">VOC family protein</fullName>
    </submittedName>
</protein>
<reference evidence="3" key="1">
    <citation type="journal article" date="2019" name="Int. J. Syst. Evol. Microbiol.">
        <title>The Global Catalogue of Microorganisms (GCM) 10K type strain sequencing project: providing services to taxonomists for standard genome sequencing and annotation.</title>
        <authorList>
            <consortium name="The Broad Institute Genomics Platform"/>
            <consortium name="The Broad Institute Genome Sequencing Center for Infectious Disease"/>
            <person name="Wu L."/>
            <person name="Ma J."/>
        </authorList>
    </citation>
    <scope>NUCLEOTIDE SEQUENCE [LARGE SCALE GENOMIC DNA]</scope>
    <source>
        <strain evidence="3">JCM 11445</strain>
    </source>
</reference>
<proteinExistence type="predicted"/>
<dbReference type="SUPFAM" id="SSF54593">
    <property type="entry name" value="Glyoxalase/Bleomycin resistance protein/Dihydroxybiphenyl dioxygenase"/>
    <property type="match status" value="2"/>
</dbReference>
<feature type="domain" description="VOC" evidence="1">
    <location>
        <begin position="189"/>
        <end position="315"/>
    </location>
</feature>
<dbReference type="InterPro" id="IPR037523">
    <property type="entry name" value="VOC_core"/>
</dbReference>
<dbReference type="EMBL" id="BAAAIE010000141">
    <property type="protein sequence ID" value="GAA1002157.1"/>
    <property type="molecule type" value="Genomic_DNA"/>
</dbReference>
<evidence type="ECO:0000259" key="1">
    <source>
        <dbReference type="PROSITE" id="PS51819"/>
    </source>
</evidence>
<dbReference type="InterPro" id="IPR029068">
    <property type="entry name" value="Glyas_Bleomycin-R_OHBP_Dase"/>
</dbReference>
<keyword evidence="3" id="KW-1185">Reference proteome</keyword>
<accession>A0ABP4DCX6</accession>
<dbReference type="Proteomes" id="UP001500033">
    <property type="component" value="Unassembled WGS sequence"/>
</dbReference>
<organism evidence="2 3">
    <name type="scientific">Streptomyces rhizosphaericus</name>
    <dbReference type="NCBI Taxonomy" id="114699"/>
    <lineage>
        <taxon>Bacteria</taxon>
        <taxon>Bacillati</taxon>
        <taxon>Actinomycetota</taxon>
        <taxon>Actinomycetes</taxon>
        <taxon>Kitasatosporales</taxon>
        <taxon>Streptomycetaceae</taxon>
        <taxon>Streptomyces</taxon>
        <taxon>Streptomyces violaceusniger group</taxon>
    </lineage>
</organism>
<name>A0ABP4DCX6_9ACTN</name>
<sequence length="384" mass="42098">MREIEIPAGTAPGPVDVDVHDGLHSELGALRGEHPGRARNPVIKVVELGWLEFVKPDLDRAEHFARDFGFVVHDRTPDRLSLRGTWSALPCLVIRRGRHARFVGPTFVAESTTDVRRLARWAGANALPLGSGQAVQLTDPSGFPVRVAAGLDRLSALPERDPLDFNFGTKPIRLGTTQRPPRGAAEVQRLGHVVLETPRFRNALEWYLEALGLIVSDFLYLDELRDRGPTMAFLRCDLGPVPADHHTLAMHLGPRAGYVHSAYQVTDLDAVAAGGAYLADQGYHRVWGIGRHIQGSQIFDYWHDPDRMMLEHYADGDLFDSSLEPGWAPMSASGLSQWGPPVSRDFLGSKPTPGMVTALLKALGDKTNDIDKDVLKALAKAMAA</sequence>
<gene>
    <name evidence="2" type="ORF">GCM10009576_094130</name>
</gene>
<dbReference type="Gene3D" id="3.10.180.10">
    <property type="entry name" value="2,3-Dihydroxybiphenyl 1,2-Dioxygenase, domain 1"/>
    <property type="match status" value="2"/>
</dbReference>
<comment type="caution">
    <text evidence="2">The sequence shown here is derived from an EMBL/GenBank/DDBJ whole genome shotgun (WGS) entry which is preliminary data.</text>
</comment>